<dbReference type="Proteomes" id="UP001257627">
    <property type="component" value="Unassembled WGS sequence"/>
</dbReference>
<evidence type="ECO:0000313" key="1">
    <source>
        <dbReference type="EMBL" id="MDU8996663.1"/>
    </source>
</evidence>
<comment type="caution">
    <text evidence="1">The sequence shown here is derived from an EMBL/GenBank/DDBJ whole genome shotgun (WGS) entry which is preliminary data.</text>
</comment>
<dbReference type="RefSeq" id="WP_143608371.1">
    <property type="nucleotide sequence ID" value="NZ_JAPEMK010000001.1"/>
</dbReference>
<sequence>MDEIIVQFSSMVADPEVASTDLALNDSAETPIADAAPGAAAWCCATAAPGAALSMHAIPAAVIDASRRLSLITLFSYLDDDVRGH</sequence>
<evidence type="ECO:0000313" key="2">
    <source>
        <dbReference type="Proteomes" id="UP001257627"/>
    </source>
</evidence>
<reference evidence="1 2" key="1">
    <citation type="submission" date="2023-02" db="EMBL/GenBank/DDBJ databases">
        <authorList>
            <person name="Maleckis M."/>
        </authorList>
    </citation>
    <scope>NUCLEOTIDE SEQUENCE [LARGE SCALE GENOMIC DNA]</scope>
    <source>
        <strain evidence="1 2">P8-A2</strain>
    </source>
</reference>
<name>A0ABU3URU9_9ACTN</name>
<accession>A0ABU3URU9</accession>
<protein>
    <submittedName>
        <fullName evidence="1">Uncharacterized protein</fullName>
    </submittedName>
</protein>
<gene>
    <name evidence="1" type="ORF">PU648_30780</name>
</gene>
<dbReference type="EMBL" id="JARAKF010000001">
    <property type="protein sequence ID" value="MDU8996663.1"/>
    <property type="molecule type" value="Genomic_DNA"/>
</dbReference>
<proteinExistence type="predicted"/>
<organism evidence="1 2">
    <name type="scientific">Streptomyces mirabilis</name>
    <dbReference type="NCBI Taxonomy" id="68239"/>
    <lineage>
        <taxon>Bacteria</taxon>
        <taxon>Bacillati</taxon>
        <taxon>Actinomycetota</taxon>
        <taxon>Actinomycetes</taxon>
        <taxon>Kitasatosporales</taxon>
        <taxon>Streptomycetaceae</taxon>
        <taxon>Streptomyces</taxon>
    </lineage>
</organism>
<keyword evidence="2" id="KW-1185">Reference proteome</keyword>